<dbReference type="AlphaFoldDB" id="A0A381QUR4"/>
<evidence type="ECO:0000313" key="1">
    <source>
        <dbReference type="EMBL" id="SUZ81527.1"/>
    </source>
</evidence>
<reference evidence="1" key="1">
    <citation type="submission" date="2018-05" db="EMBL/GenBank/DDBJ databases">
        <authorList>
            <person name="Lanie J.A."/>
            <person name="Ng W.-L."/>
            <person name="Kazmierczak K.M."/>
            <person name="Andrzejewski T.M."/>
            <person name="Davidsen T.M."/>
            <person name="Wayne K.J."/>
            <person name="Tettelin H."/>
            <person name="Glass J.I."/>
            <person name="Rusch D."/>
            <person name="Podicherti R."/>
            <person name="Tsui H.-C.T."/>
            <person name="Winkler M.E."/>
        </authorList>
    </citation>
    <scope>NUCLEOTIDE SEQUENCE</scope>
</reference>
<accession>A0A381QUR4</accession>
<evidence type="ECO:0008006" key="2">
    <source>
        <dbReference type="Google" id="ProtNLM"/>
    </source>
</evidence>
<sequence length="159" mass="18658">MYISYNNISPKSKSWIYILSKNIDKNILLDLNAFLIKICEDWKSHGQTTKASYVISNNRFIILFAEDKNLISGCSIDKSNKELRKKLNQLKIDLLPNSKIGIFKEDKIEFFKKIDLINLIKNKKILLSQNMINTTINNKESFEKKWVLPLKNSWITKFL</sequence>
<dbReference type="EMBL" id="UINC01001471">
    <property type="protein sequence ID" value="SUZ81527.1"/>
    <property type="molecule type" value="Genomic_DNA"/>
</dbReference>
<proteinExistence type="predicted"/>
<gene>
    <name evidence="1" type="ORF">METZ01_LOCUS34381</name>
</gene>
<name>A0A381QUR4_9ZZZZ</name>
<organism evidence="1">
    <name type="scientific">marine metagenome</name>
    <dbReference type="NCBI Taxonomy" id="408172"/>
    <lineage>
        <taxon>unclassified sequences</taxon>
        <taxon>metagenomes</taxon>
        <taxon>ecological metagenomes</taxon>
    </lineage>
</organism>
<protein>
    <recommendedName>
        <fullName evidence="2">ABC transporter ATPase</fullName>
    </recommendedName>
</protein>